<dbReference type="Proteomes" id="UP001064896">
    <property type="component" value="Chromosome"/>
</dbReference>
<evidence type="ECO:0000256" key="1">
    <source>
        <dbReference type="SAM" id="MobiDB-lite"/>
    </source>
</evidence>
<gene>
    <name evidence="2" type="ORF">PSm6_08540</name>
</gene>
<feature type="compositionally biased region" description="Polar residues" evidence="1">
    <location>
        <begin position="231"/>
        <end position="240"/>
    </location>
</feature>
<organism evidence="2 3">
    <name type="scientific">Pseudomonas solani</name>
    <dbReference type="NCBI Taxonomy" id="2731552"/>
    <lineage>
        <taxon>Bacteria</taxon>
        <taxon>Pseudomonadati</taxon>
        <taxon>Pseudomonadota</taxon>
        <taxon>Gammaproteobacteria</taxon>
        <taxon>Pseudomonadales</taxon>
        <taxon>Pseudomonadaceae</taxon>
        <taxon>Pseudomonas</taxon>
    </lineage>
</organism>
<feature type="region of interest" description="Disordered" evidence="1">
    <location>
        <begin position="204"/>
        <end position="240"/>
    </location>
</feature>
<sequence>MAAARGLLAAGQTLEAARLVQGLLQRPLQGRFGGGQGGRVGTQAQQCLHQALVARAQQRVAFEHGEGPGLVVPRPVAHRLAVGGQQRQPAVQLAVQFDIGVDGQLRGQAQGVGIEPGHRQLLAGTGHLLQQAAAHQQLAGAGRFHTDTGLAAGAAEQQEQAAAHGVQGHGRLVEFRAGTAGDEAVPGAAEAFFDFEVKGHGHLPPGRGLGVGSDSSHRQMRPADGCDNAKGPSQKTGPDR</sequence>
<evidence type="ECO:0000313" key="3">
    <source>
        <dbReference type="Proteomes" id="UP001064896"/>
    </source>
</evidence>
<keyword evidence="3" id="KW-1185">Reference proteome</keyword>
<reference evidence="2" key="1">
    <citation type="submission" date="2020-05" db="EMBL/GenBank/DDBJ databases">
        <title>Complete genome sequence of Pseudomonas sp. Sm006.</title>
        <authorList>
            <person name="Takeuchi K."/>
            <person name="Someya N."/>
        </authorList>
    </citation>
    <scope>NUCLEOTIDE SEQUENCE</scope>
    <source>
        <strain evidence="2">Sm006</strain>
    </source>
</reference>
<protein>
    <submittedName>
        <fullName evidence="2">Uncharacterized protein</fullName>
    </submittedName>
</protein>
<proteinExistence type="predicted"/>
<dbReference type="EMBL" id="AP023081">
    <property type="protein sequence ID" value="BCD84447.1"/>
    <property type="molecule type" value="Genomic_DNA"/>
</dbReference>
<evidence type="ECO:0000313" key="2">
    <source>
        <dbReference type="EMBL" id="BCD84447.1"/>
    </source>
</evidence>
<name>A0ABM7L4G8_9PSED</name>
<accession>A0ABM7L4G8</accession>